<dbReference type="InterPro" id="IPR000983">
    <property type="entry name" value="Bac_GSPG_pilin"/>
</dbReference>
<dbReference type="PROSITE" id="PS00409">
    <property type="entry name" value="PROKAR_NTER_METHYL"/>
    <property type="match status" value="1"/>
</dbReference>
<accession>A0A431TCK8</accession>
<reference evidence="3 4" key="1">
    <citation type="submission" date="2018-12" db="EMBL/GenBank/DDBJ databases">
        <title>The genome of Variovorax gossypii DSM 100435.</title>
        <authorList>
            <person name="Gao J."/>
            <person name="Sun J."/>
        </authorList>
    </citation>
    <scope>NUCLEOTIDE SEQUENCE [LARGE SCALE GENOMIC DNA]</scope>
    <source>
        <strain evidence="3 4">DSM 100435</strain>
    </source>
</reference>
<keyword evidence="2" id="KW-0812">Transmembrane</keyword>
<evidence type="ECO:0000313" key="3">
    <source>
        <dbReference type="EMBL" id="RTQ30545.1"/>
    </source>
</evidence>
<dbReference type="GO" id="GO:0015627">
    <property type="term" value="C:type II protein secretion system complex"/>
    <property type="evidence" value="ECO:0007669"/>
    <property type="project" value="InterPro"/>
</dbReference>
<dbReference type="GO" id="GO:0015628">
    <property type="term" value="P:protein secretion by the type II secretion system"/>
    <property type="evidence" value="ECO:0007669"/>
    <property type="project" value="InterPro"/>
</dbReference>
<dbReference type="PANTHER" id="PTHR30093:SF47">
    <property type="entry name" value="TYPE IV PILUS NON-CORE MINOR PILIN PILE"/>
    <property type="match status" value="1"/>
</dbReference>
<dbReference type="OrthoDB" id="8592370at2"/>
<evidence type="ECO:0000256" key="1">
    <source>
        <dbReference type="ARBA" id="ARBA00022481"/>
    </source>
</evidence>
<dbReference type="GO" id="GO:0043683">
    <property type="term" value="P:type IV pilus assembly"/>
    <property type="evidence" value="ECO:0007669"/>
    <property type="project" value="InterPro"/>
</dbReference>
<keyword evidence="2" id="KW-1133">Transmembrane helix</keyword>
<feature type="transmembrane region" description="Helical" evidence="2">
    <location>
        <begin position="20"/>
        <end position="41"/>
    </location>
</feature>
<dbReference type="SUPFAM" id="SSF54523">
    <property type="entry name" value="Pili subunits"/>
    <property type="match status" value="1"/>
</dbReference>
<evidence type="ECO:0000313" key="4">
    <source>
        <dbReference type="Proteomes" id="UP000267418"/>
    </source>
</evidence>
<name>A0A431TCK8_9BURK</name>
<dbReference type="Gene3D" id="3.30.700.10">
    <property type="entry name" value="Glycoprotein, Type 4 Pilin"/>
    <property type="match status" value="1"/>
</dbReference>
<protein>
    <submittedName>
        <fullName evidence="3">Prepilin-type N-terminal cleavage/methylation domain-containing protein</fullName>
    </submittedName>
</protein>
<gene>
    <name evidence="3" type="ORF">EJP69_29140</name>
</gene>
<dbReference type="EMBL" id="RXOE01000013">
    <property type="protein sequence ID" value="RTQ30545.1"/>
    <property type="molecule type" value="Genomic_DNA"/>
</dbReference>
<proteinExistence type="predicted"/>
<dbReference type="Proteomes" id="UP000267418">
    <property type="component" value="Unassembled WGS sequence"/>
</dbReference>
<dbReference type="InterPro" id="IPR012902">
    <property type="entry name" value="N_methyl_site"/>
</dbReference>
<keyword evidence="2" id="KW-0472">Membrane</keyword>
<dbReference type="PRINTS" id="PR00813">
    <property type="entry name" value="BCTERIALGSPG"/>
</dbReference>
<dbReference type="Pfam" id="PF16732">
    <property type="entry name" value="ComP_DUS"/>
    <property type="match status" value="1"/>
</dbReference>
<organism evidence="3 4">
    <name type="scientific">Variovorax gossypii</name>
    <dbReference type="NCBI Taxonomy" id="1679495"/>
    <lineage>
        <taxon>Bacteria</taxon>
        <taxon>Pseudomonadati</taxon>
        <taxon>Pseudomonadota</taxon>
        <taxon>Betaproteobacteria</taxon>
        <taxon>Burkholderiales</taxon>
        <taxon>Comamonadaceae</taxon>
        <taxon>Variovorax</taxon>
    </lineage>
</organism>
<dbReference type="InterPro" id="IPR045584">
    <property type="entry name" value="Pilin-like"/>
</dbReference>
<dbReference type="AlphaFoldDB" id="A0A431TCK8"/>
<keyword evidence="4" id="KW-1185">Reference proteome</keyword>
<comment type="caution">
    <text evidence="3">The sequence shown here is derived from an EMBL/GenBank/DDBJ whole genome shotgun (WGS) entry which is preliminary data.</text>
</comment>
<dbReference type="PANTHER" id="PTHR30093">
    <property type="entry name" value="GENERAL SECRETION PATHWAY PROTEIN G"/>
    <property type="match status" value="1"/>
</dbReference>
<evidence type="ECO:0000256" key="2">
    <source>
        <dbReference type="SAM" id="Phobius"/>
    </source>
</evidence>
<dbReference type="RefSeq" id="WP_126473911.1">
    <property type="nucleotide sequence ID" value="NZ_RXOE01000013.1"/>
</dbReference>
<dbReference type="Pfam" id="PF07963">
    <property type="entry name" value="N_methyl"/>
    <property type="match status" value="1"/>
</dbReference>
<keyword evidence="1" id="KW-0488">Methylation</keyword>
<sequence>MTRLQKTPQELHARARGFTLIEVMVTVAIVAILAAIALPSYTDYVRRGRIPEATSNLSASNAKMEQWFQDAKSYYATGSTSTCGVSISNTNLKYFTLTCTPSSSTSYTITATGSSAMAGFVYTIDQDGTRTSTITGVSGWTSSSSSCWITNRGGSC</sequence>
<dbReference type="NCBIfam" id="TIGR02532">
    <property type="entry name" value="IV_pilin_GFxxxE"/>
    <property type="match status" value="1"/>
</dbReference>
<dbReference type="InterPro" id="IPR031982">
    <property type="entry name" value="PilE-like"/>
</dbReference>